<dbReference type="InterPro" id="IPR001753">
    <property type="entry name" value="Enoyl-CoA_hydra/iso"/>
</dbReference>
<dbReference type="PANTHER" id="PTHR42964:SF1">
    <property type="entry name" value="POLYKETIDE BIOSYNTHESIS ENOYL-COA HYDRATASE PKSH-RELATED"/>
    <property type="match status" value="1"/>
</dbReference>
<dbReference type="InterPro" id="IPR018376">
    <property type="entry name" value="Enoyl-CoA_hyd/isom_CS"/>
</dbReference>
<evidence type="ECO:0000313" key="3">
    <source>
        <dbReference type="EMBL" id="AUM12379.1"/>
    </source>
</evidence>
<proteinExistence type="inferred from homology"/>
<dbReference type="Proteomes" id="UP000235116">
    <property type="component" value="Chromosome"/>
</dbReference>
<evidence type="ECO:0000256" key="2">
    <source>
        <dbReference type="RuleBase" id="RU003707"/>
    </source>
</evidence>
<evidence type="ECO:0000256" key="1">
    <source>
        <dbReference type="ARBA" id="ARBA00005254"/>
    </source>
</evidence>
<organism evidence="3 4">
    <name type="scientific">Ketobacter alkanivorans</name>
    <dbReference type="NCBI Taxonomy" id="1917421"/>
    <lineage>
        <taxon>Bacteria</taxon>
        <taxon>Pseudomonadati</taxon>
        <taxon>Pseudomonadota</taxon>
        <taxon>Gammaproteobacteria</taxon>
        <taxon>Pseudomonadales</taxon>
        <taxon>Ketobacteraceae</taxon>
        <taxon>Ketobacter</taxon>
    </lineage>
</organism>
<keyword evidence="3" id="KW-0456">Lyase</keyword>
<dbReference type="PANTHER" id="PTHR42964">
    <property type="entry name" value="ENOYL-COA HYDRATASE"/>
    <property type="match status" value="1"/>
</dbReference>
<evidence type="ECO:0000313" key="4">
    <source>
        <dbReference type="Proteomes" id="UP000235116"/>
    </source>
</evidence>
<protein>
    <submittedName>
        <fullName evidence="3">Enoyl-CoA hydratase</fullName>
        <ecNumber evidence="3">4.2.1.17</ecNumber>
    </submittedName>
</protein>
<keyword evidence="4" id="KW-1185">Reference proteome</keyword>
<dbReference type="InterPro" id="IPR029045">
    <property type="entry name" value="ClpP/crotonase-like_dom_sf"/>
</dbReference>
<dbReference type="AlphaFoldDB" id="A0A2K9LJ49"/>
<dbReference type="KEGG" id="kak:Kalk_08100"/>
<sequence>MNYNTIRVTIDQRGVATLLLNRPERHNAMNDELIREVTDAARELDRNPEVRAVVLTGEGESFCAGGDLKWMQGIFDASRAERVADSANLASMLRTLNELSKPLIGRINGQAYGGGTGMMSVCDITIAVESASFALTEVRLGLTPANISTFVVAKMGRSNARRTFLNARPLSAAKAKDLKLVDEVVPDDQLDQAVEEELKYVLQCGPGAIAATKKLIFYVDSHDTDTNLIYTANLLADTWESEEGQEGIHCFFDKKAPGWRRK</sequence>
<reference evidence="4" key="1">
    <citation type="submission" date="2017-08" db="EMBL/GenBank/DDBJ databases">
        <title>Direct submision.</title>
        <authorList>
            <person name="Kim S.-J."/>
            <person name="Rhee S.-K."/>
        </authorList>
    </citation>
    <scope>NUCLEOTIDE SEQUENCE [LARGE SCALE GENOMIC DNA]</scope>
    <source>
        <strain evidence="4">GI5</strain>
    </source>
</reference>
<name>A0A2K9LJ49_9GAMM</name>
<dbReference type="CDD" id="cd06558">
    <property type="entry name" value="crotonase-like"/>
    <property type="match status" value="1"/>
</dbReference>
<dbReference type="SUPFAM" id="SSF52096">
    <property type="entry name" value="ClpP/crotonase"/>
    <property type="match status" value="1"/>
</dbReference>
<comment type="similarity">
    <text evidence="1 2">Belongs to the enoyl-CoA hydratase/isomerase family.</text>
</comment>
<dbReference type="Gene3D" id="3.90.226.10">
    <property type="entry name" value="2-enoyl-CoA Hydratase, Chain A, domain 1"/>
    <property type="match status" value="1"/>
</dbReference>
<dbReference type="GO" id="GO:0004300">
    <property type="term" value="F:enoyl-CoA hydratase activity"/>
    <property type="evidence" value="ECO:0007669"/>
    <property type="project" value="UniProtKB-EC"/>
</dbReference>
<dbReference type="Pfam" id="PF00378">
    <property type="entry name" value="ECH_1"/>
    <property type="match status" value="1"/>
</dbReference>
<dbReference type="OrthoDB" id="9807606at2"/>
<dbReference type="InterPro" id="IPR051683">
    <property type="entry name" value="Enoyl-CoA_Hydratase/Isomerase"/>
</dbReference>
<dbReference type="PROSITE" id="PS00166">
    <property type="entry name" value="ENOYL_COA_HYDRATASE"/>
    <property type="match status" value="1"/>
</dbReference>
<dbReference type="Gene3D" id="1.10.12.10">
    <property type="entry name" value="Lyase 2-enoyl-coa Hydratase, Chain A, domain 2"/>
    <property type="match status" value="1"/>
</dbReference>
<gene>
    <name evidence="3" type="ORF">Kalk_08100</name>
</gene>
<dbReference type="EC" id="4.2.1.17" evidence="3"/>
<dbReference type="InterPro" id="IPR014748">
    <property type="entry name" value="Enoyl-CoA_hydra_C"/>
</dbReference>
<dbReference type="NCBIfam" id="NF005675">
    <property type="entry name" value="PRK07468.1"/>
    <property type="match status" value="1"/>
</dbReference>
<accession>A0A2K9LJ49</accession>
<dbReference type="RefSeq" id="WP_101893724.1">
    <property type="nucleotide sequence ID" value="NZ_CP022684.1"/>
</dbReference>
<dbReference type="EMBL" id="CP022684">
    <property type="protein sequence ID" value="AUM12379.1"/>
    <property type="molecule type" value="Genomic_DNA"/>
</dbReference>